<feature type="transmembrane region" description="Helical" evidence="8">
    <location>
        <begin position="123"/>
        <end position="146"/>
    </location>
</feature>
<dbReference type="WBParaSite" id="SBAD_0000246601-mRNA-1">
    <property type="protein sequence ID" value="SBAD_0000246601-mRNA-1"/>
    <property type="gene ID" value="SBAD_0000246601"/>
</dbReference>
<dbReference type="AlphaFoldDB" id="A0A183IFF9"/>
<evidence type="ECO:0000313" key="11">
    <source>
        <dbReference type="WBParaSite" id="SBAD_0000246601-mRNA-1"/>
    </source>
</evidence>
<evidence type="ECO:0000256" key="1">
    <source>
        <dbReference type="ARBA" id="ARBA00004141"/>
    </source>
</evidence>
<dbReference type="SUPFAM" id="SSF103473">
    <property type="entry name" value="MFS general substrate transporter"/>
    <property type="match status" value="1"/>
</dbReference>
<evidence type="ECO:0000256" key="5">
    <source>
        <dbReference type="ARBA" id="ARBA00022989"/>
    </source>
</evidence>
<sequence length="613" mass="68091">MEEHQESGPKQNMLSTKLARGTTTRCGPMVRYPPTVVLCLVSEFAERYAFYGMRTVLVLFFVTVYGSQASSAKLVYHAFISLAYFYLGRYSLILWVSFLYCAGLTMVTVAAMTDLVAGASKPLMYVGLVVVALATGGIKPCVSTFAADQFPDHQHKDRSRFFSFFYLTINLGALLATITVPYLRSQVWCCGQRMCFPLAFGVSAVFMFVAAFVFFSGHTKYVRVRPQSSAITQVYSCICFALRARRHRCNGRPCHAEATDEAATSKQPPIHWLDCATPKYGVVYPLLDTYKLLTNALQRMVCGLSLATISFLCAGFLQLYLGWYSVTEPGGDSQRLTVLNLRRCSLVQTVNGHEAQIVLSDGSATVNARRGSEIFIDDRNCSNSTVDYLLSEYRPAKTSSRMHIMTLHILLEDTKAFGEHHVMLVFKRGSDEIRFNVTDAGHKPVFLDFPAFGHDTADVSLESCDFLTGHCTRKYLSKVPLTMGAIALIALPKDKNVHFVMLAPGNVVSILWQVPQLVLITLGELLFSISGLDFAYSQADDSMKSILTALWLLTVFLGNICTMLISGTNIFPNPSIEFFTYVGLMLIVLVIFAALARRYQYLSKGSGEMHLKT</sequence>
<dbReference type="GO" id="GO:0006857">
    <property type="term" value="P:oligopeptide transport"/>
    <property type="evidence" value="ECO:0007669"/>
    <property type="project" value="InterPro"/>
</dbReference>
<feature type="transmembrane region" description="Helical" evidence="8">
    <location>
        <begin position="296"/>
        <end position="317"/>
    </location>
</feature>
<dbReference type="InterPro" id="IPR000109">
    <property type="entry name" value="POT_fam"/>
</dbReference>
<dbReference type="InterPro" id="IPR018456">
    <property type="entry name" value="PTR2_symporter_CS"/>
</dbReference>
<dbReference type="Proteomes" id="UP000270296">
    <property type="component" value="Unassembled WGS sequence"/>
</dbReference>
<keyword evidence="3 7" id="KW-0812">Transmembrane</keyword>
<gene>
    <name evidence="9" type="ORF">SBAD_LOCUS2353</name>
</gene>
<evidence type="ECO:0000256" key="6">
    <source>
        <dbReference type="ARBA" id="ARBA00023136"/>
    </source>
</evidence>
<dbReference type="Pfam" id="PF00854">
    <property type="entry name" value="PTR2"/>
    <property type="match status" value="2"/>
</dbReference>
<feature type="transmembrane region" description="Helical" evidence="8">
    <location>
        <begin position="195"/>
        <end position="215"/>
    </location>
</feature>
<evidence type="ECO:0000256" key="7">
    <source>
        <dbReference type="RuleBase" id="RU003755"/>
    </source>
</evidence>
<dbReference type="PROSITE" id="PS01023">
    <property type="entry name" value="PTR2_2"/>
    <property type="match status" value="1"/>
</dbReference>
<dbReference type="PANTHER" id="PTHR11654">
    <property type="entry name" value="OLIGOPEPTIDE TRANSPORTER-RELATED"/>
    <property type="match status" value="1"/>
</dbReference>
<feature type="transmembrane region" description="Helical" evidence="8">
    <location>
        <begin position="92"/>
        <end position="111"/>
    </location>
</feature>
<reference evidence="11" key="1">
    <citation type="submission" date="2016-06" db="UniProtKB">
        <authorList>
            <consortium name="WormBaseParasite"/>
        </authorList>
    </citation>
    <scope>IDENTIFICATION</scope>
</reference>
<keyword evidence="5 8" id="KW-1133">Transmembrane helix</keyword>
<evidence type="ECO:0000256" key="8">
    <source>
        <dbReference type="SAM" id="Phobius"/>
    </source>
</evidence>
<evidence type="ECO:0000313" key="10">
    <source>
        <dbReference type="Proteomes" id="UP000270296"/>
    </source>
</evidence>
<dbReference type="GO" id="GO:0016020">
    <property type="term" value="C:membrane"/>
    <property type="evidence" value="ECO:0007669"/>
    <property type="project" value="UniProtKB-SubCell"/>
</dbReference>
<evidence type="ECO:0000256" key="3">
    <source>
        <dbReference type="ARBA" id="ARBA00022692"/>
    </source>
</evidence>
<evidence type="ECO:0000256" key="4">
    <source>
        <dbReference type="ARBA" id="ARBA00022856"/>
    </source>
</evidence>
<dbReference type="EMBL" id="UZAM01007186">
    <property type="protein sequence ID" value="VDO97352.1"/>
    <property type="molecule type" value="Genomic_DNA"/>
</dbReference>
<keyword evidence="7" id="KW-0813">Transport</keyword>
<keyword evidence="6 8" id="KW-0472">Membrane</keyword>
<feature type="transmembrane region" description="Helical" evidence="8">
    <location>
        <begin position="512"/>
        <end position="534"/>
    </location>
</feature>
<dbReference type="OrthoDB" id="205993at2759"/>
<dbReference type="Gene3D" id="1.20.1250.20">
    <property type="entry name" value="MFS general substrate transporter like domains"/>
    <property type="match status" value="2"/>
</dbReference>
<organism evidence="11">
    <name type="scientific">Soboliphyme baturini</name>
    <dbReference type="NCBI Taxonomy" id="241478"/>
    <lineage>
        <taxon>Eukaryota</taxon>
        <taxon>Metazoa</taxon>
        <taxon>Ecdysozoa</taxon>
        <taxon>Nematoda</taxon>
        <taxon>Enoplea</taxon>
        <taxon>Dorylaimia</taxon>
        <taxon>Dioctophymatida</taxon>
        <taxon>Dioctophymatoidea</taxon>
        <taxon>Soboliphymatidae</taxon>
        <taxon>Soboliphyme</taxon>
    </lineage>
</organism>
<feature type="transmembrane region" description="Helical" evidence="8">
    <location>
        <begin position="161"/>
        <end position="183"/>
    </location>
</feature>
<keyword evidence="10" id="KW-1185">Reference proteome</keyword>
<reference evidence="9 10" key="2">
    <citation type="submission" date="2018-11" db="EMBL/GenBank/DDBJ databases">
        <authorList>
            <consortium name="Pathogen Informatics"/>
        </authorList>
    </citation>
    <scope>NUCLEOTIDE SEQUENCE [LARGE SCALE GENOMIC DNA]</scope>
</reference>
<accession>A0A183IFF9</accession>
<dbReference type="InterPro" id="IPR036259">
    <property type="entry name" value="MFS_trans_sf"/>
</dbReference>
<proteinExistence type="inferred from homology"/>
<protein>
    <submittedName>
        <fullName evidence="11">Peptide transporter family 1</fullName>
    </submittedName>
</protein>
<comment type="subcellular location">
    <subcellularLocation>
        <location evidence="1 7">Membrane</location>
        <topology evidence="1 7">Multi-pass membrane protein</topology>
    </subcellularLocation>
</comment>
<keyword evidence="4" id="KW-0571">Peptide transport</keyword>
<comment type="similarity">
    <text evidence="2 7">Belongs to the major facilitator superfamily. Proton-dependent oligopeptide transporter (POT/PTR) (TC 2.A.17) family.</text>
</comment>
<feature type="transmembrane region" description="Helical" evidence="8">
    <location>
        <begin position="546"/>
        <end position="566"/>
    </location>
</feature>
<feature type="transmembrane region" description="Helical" evidence="8">
    <location>
        <begin position="56"/>
        <end position="86"/>
    </location>
</feature>
<dbReference type="GO" id="GO:0022857">
    <property type="term" value="F:transmembrane transporter activity"/>
    <property type="evidence" value="ECO:0007669"/>
    <property type="project" value="InterPro"/>
</dbReference>
<evidence type="ECO:0000313" key="9">
    <source>
        <dbReference type="EMBL" id="VDO97352.1"/>
    </source>
</evidence>
<evidence type="ECO:0000256" key="2">
    <source>
        <dbReference type="ARBA" id="ARBA00005982"/>
    </source>
</evidence>
<keyword evidence="4" id="KW-0653">Protein transport</keyword>
<name>A0A183IFF9_9BILA</name>
<feature type="transmembrane region" description="Helical" evidence="8">
    <location>
        <begin position="578"/>
        <end position="596"/>
    </location>
</feature>